<dbReference type="Proteomes" id="UP000284706">
    <property type="component" value="Unassembled WGS sequence"/>
</dbReference>
<keyword evidence="4" id="KW-1185">Reference proteome</keyword>
<dbReference type="InParanoid" id="A0A409YT38"/>
<dbReference type="OrthoDB" id="2798132at2759"/>
<evidence type="ECO:0000256" key="1">
    <source>
        <dbReference type="SAM" id="MobiDB-lite"/>
    </source>
</evidence>
<evidence type="ECO:0000313" key="3">
    <source>
        <dbReference type="EMBL" id="PPR06187.1"/>
    </source>
</evidence>
<reference evidence="3 4" key="1">
    <citation type="journal article" date="2018" name="Evol. Lett.">
        <title>Horizontal gene cluster transfer increased hallucinogenic mushroom diversity.</title>
        <authorList>
            <person name="Reynolds H.T."/>
            <person name="Vijayakumar V."/>
            <person name="Gluck-Thaler E."/>
            <person name="Korotkin H.B."/>
            <person name="Matheny P.B."/>
            <person name="Slot J.C."/>
        </authorList>
    </citation>
    <scope>NUCLEOTIDE SEQUENCE [LARGE SCALE GENOMIC DNA]</scope>
    <source>
        <strain evidence="3 4">SRW20</strain>
    </source>
</reference>
<gene>
    <name evidence="3" type="ORF">CVT26_005461</name>
</gene>
<accession>A0A409YT38</accession>
<sequence>MDLYLVPNDPEDTVLVSASGVAHYQIQTIKVSKKTLVTVISRPSAPFDSEDYIVAEIEWKHGSRQTIIRSPLFTGDGQRLGTMGIGIPAFQYLYKRHKYGRASYFVGNDAVEYRWKMMRNVGCMLTPCDSSSEIASSKDTYITEGPFAGERKHVLCIHPSALDIDLIILTFVIMERKRRKRDGDDVFEEACDEDPQGDGGGSGDDSNADAGAELGMVGEL</sequence>
<feature type="domain" description="DUF6593" evidence="2">
    <location>
        <begin position="8"/>
        <end position="180"/>
    </location>
</feature>
<dbReference type="Pfam" id="PF20236">
    <property type="entry name" value="DUF6593"/>
    <property type="match status" value="1"/>
</dbReference>
<evidence type="ECO:0000259" key="2">
    <source>
        <dbReference type="Pfam" id="PF20236"/>
    </source>
</evidence>
<dbReference type="InterPro" id="IPR046528">
    <property type="entry name" value="DUF6593"/>
</dbReference>
<feature type="region of interest" description="Disordered" evidence="1">
    <location>
        <begin position="184"/>
        <end position="220"/>
    </location>
</feature>
<proteinExistence type="predicted"/>
<evidence type="ECO:0000313" key="4">
    <source>
        <dbReference type="Proteomes" id="UP000284706"/>
    </source>
</evidence>
<dbReference type="EMBL" id="NHYE01000366">
    <property type="protein sequence ID" value="PPR06187.1"/>
    <property type="molecule type" value="Genomic_DNA"/>
</dbReference>
<feature type="compositionally biased region" description="Acidic residues" evidence="1">
    <location>
        <begin position="185"/>
        <end position="196"/>
    </location>
</feature>
<organism evidence="3 4">
    <name type="scientific">Gymnopilus dilepis</name>
    <dbReference type="NCBI Taxonomy" id="231916"/>
    <lineage>
        <taxon>Eukaryota</taxon>
        <taxon>Fungi</taxon>
        <taxon>Dikarya</taxon>
        <taxon>Basidiomycota</taxon>
        <taxon>Agaricomycotina</taxon>
        <taxon>Agaricomycetes</taxon>
        <taxon>Agaricomycetidae</taxon>
        <taxon>Agaricales</taxon>
        <taxon>Agaricineae</taxon>
        <taxon>Hymenogastraceae</taxon>
        <taxon>Gymnopilus</taxon>
    </lineage>
</organism>
<protein>
    <recommendedName>
        <fullName evidence="2">DUF6593 domain-containing protein</fullName>
    </recommendedName>
</protein>
<comment type="caution">
    <text evidence="3">The sequence shown here is derived from an EMBL/GenBank/DDBJ whole genome shotgun (WGS) entry which is preliminary data.</text>
</comment>
<name>A0A409YT38_9AGAR</name>
<dbReference type="AlphaFoldDB" id="A0A409YT38"/>